<feature type="chain" id="PRO_5021352723" evidence="1">
    <location>
        <begin position="21"/>
        <end position="213"/>
    </location>
</feature>
<proteinExistence type="predicted"/>
<reference evidence="2 3" key="1">
    <citation type="submission" date="2019-04" db="EMBL/GenBank/DDBJ databases">
        <authorList>
            <person name="Feng G."/>
            <person name="Zhang J."/>
            <person name="Zhu H."/>
        </authorList>
    </citation>
    <scope>NUCLEOTIDE SEQUENCE [LARGE SCALE GENOMIC DNA]</scope>
    <source>
        <strain evidence="2 3">JCM 17223</strain>
    </source>
</reference>
<name>A0A4Z0PI68_9BACT</name>
<dbReference type="Pfam" id="PF12099">
    <property type="entry name" value="DUF3575"/>
    <property type="match status" value="1"/>
</dbReference>
<dbReference type="InterPro" id="IPR021958">
    <property type="entry name" value="DUF3575"/>
</dbReference>
<organism evidence="2 3">
    <name type="scientific">Hymenobacter elongatus</name>
    <dbReference type="NCBI Taxonomy" id="877208"/>
    <lineage>
        <taxon>Bacteria</taxon>
        <taxon>Pseudomonadati</taxon>
        <taxon>Bacteroidota</taxon>
        <taxon>Cytophagia</taxon>
        <taxon>Cytophagales</taxon>
        <taxon>Hymenobacteraceae</taxon>
        <taxon>Hymenobacter</taxon>
    </lineage>
</organism>
<dbReference type="AlphaFoldDB" id="A0A4Z0PI68"/>
<comment type="caution">
    <text evidence="2">The sequence shown here is derived from an EMBL/GenBank/DDBJ whole genome shotgun (WGS) entry which is preliminary data.</text>
</comment>
<keyword evidence="1" id="KW-0732">Signal</keyword>
<dbReference type="Proteomes" id="UP000297739">
    <property type="component" value="Unassembled WGS sequence"/>
</dbReference>
<dbReference type="EMBL" id="SRLD01000029">
    <property type="protein sequence ID" value="TGE14839.1"/>
    <property type="molecule type" value="Genomic_DNA"/>
</dbReference>
<protein>
    <submittedName>
        <fullName evidence="2">DUF3575 domain-containing protein</fullName>
    </submittedName>
</protein>
<evidence type="ECO:0000313" key="3">
    <source>
        <dbReference type="Proteomes" id="UP000297739"/>
    </source>
</evidence>
<sequence length="213" mass="23827">MKHLSATTLLLLTLGPAAQAQAPDSTSVRNTIWASPAEAFYKQQIGYERCLNSSYSLGIQGANYTGFNGQYKGWNLTVLARRYFKTRSTQFRRQAPFGLYSQVQASVYTYDQHLTIYPVNGSRDGYVGIDYRWRGMGAGVGTGLGYRVPVLKKAFSSHLSLDTMLGARYYAWPKPQYDKAKYEERSFLGGDAEWFLAGPGSFFYGLLAVGYSF</sequence>
<dbReference type="RefSeq" id="WP_135498539.1">
    <property type="nucleotide sequence ID" value="NZ_SRLD01000029.1"/>
</dbReference>
<evidence type="ECO:0000313" key="2">
    <source>
        <dbReference type="EMBL" id="TGE14839.1"/>
    </source>
</evidence>
<feature type="signal peptide" evidence="1">
    <location>
        <begin position="1"/>
        <end position="20"/>
    </location>
</feature>
<evidence type="ECO:0000256" key="1">
    <source>
        <dbReference type="SAM" id="SignalP"/>
    </source>
</evidence>
<keyword evidence="3" id="KW-1185">Reference proteome</keyword>
<accession>A0A4Z0PI68</accession>
<gene>
    <name evidence="2" type="ORF">E5J99_14530</name>
</gene>